<evidence type="ECO:0000256" key="2">
    <source>
        <dbReference type="ARBA" id="ARBA00023015"/>
    </source>
</evidence>
<dbReference type="EMBL" id="AENY02000002">
    <property type="protein sequence ID" value="EKP95397.1"/>
    <property type="molecule type" value="Genomic_DNA"/>
</dbReference>
<dbReference type="eggNOG" id="COG1595">
    <property type="taxonomic scope" value="Bacteria"/>
</dbReference>
<reference evidence="9" key="1">
    <citation type="submission" date="2010-10" db="EMBL/GenBank/DDBJ databases">
        <authorList>
            <consortium name="US DOE Joint Genome Institute (JGI-PGF)"/>
            <person name="Lucas S."/>
            <person name="Copeland A."/>
            <person name="Lapidus A."/>
            <person name="Bruce D."/>
            <person name="Goodwin L."/>
            <person name="Pitluck S."/>
            <person name="Kyrpides N."/>
            <person name="Mavromatis K."/>
            <person name="Detter J.C."/>
            <person name="Han C."/>
            <person name="Land M."/>
            <person name="Hauser L."/>
            <person name="Markowitz V."/>
            <person name="Cheng J.-F."/>
            <person name="Hugenholtz P."/>
            <person name="Woyke T."/>
            <person name="Wu D."/>
            <person name="Pukall R."/>
            <person name="Wahrenburg C."/>
            <person name="Brambilla E."/>
            <person name="Klenk H.-P."/>
            <person name="Eisen J.A."/>
        </authorList>
    </citation>
    <scope>NUCLEOTIDE SEQUENCE [LARGE SCALE GENOMIC DNA]</scope>
    <source>
        <strain evidence="9">DSM 13965</strain>
    </source>
</reference>
<evidence type="ECO:0000259" key="7">
    <source>
        <dbReference type="Pfam" id="PF04542"/>
    </source>
</evidence>
<dbReference type="HOGENOM" id="CLU_1004493_0_0_9"/>
<feature type="compositionally biased region" description="Low complexity" evidence="6">
    <location>
        <begin position="26"/>
        <end position="43"/>
    </location>
</feature>
<evidence type="ECO:0000256" key="4">
    <source>
        <dbReference type="ARBA" id="ARBA00023125"/>
    </source>
</evidence>
<proteinExistence type="inferred from homology"/>
<feature type="region of interest" description="Disordered" evidence="6">
    <location>
        <begin position="138"/>
        <end position="183"/>
    </location>
</feature>
<feature type="region of interest" description="Disordered" evidence="6">
    <location>
        <begin position="258"/>
        <end position="277"/>
    </location>
</feature>
<keyword evidence="2" id="KW-0805">Transcription regulation</keyword>
<name>K6PR27_9FIRM</name>
<dbReference type="GO" id="GO:0006352">
    <property type="term" value="P:DNA-templated transcription initiation"/>
    <property type="evidence" value="ECO:0007669"/>
    <property type="project" value="InterPro"/>
</dbReference>
<accession>K6PR27</accession>
<evidence type="ECO:0000256" key="1">
    <source>
        <dbReference type="ARBA" id="ARBA00010641"/>
    </source>
</evidence>
<dbReference type="InterPro" id="IPR013325">
    <property type="entry name" value="RNA_pol_sigma_r2"/>
</dbReference>
<evidence type="ECO:0000313" key="9">
    <source>
        <dbReference type="EMBL" id="EKP95397.1"/>
    </source>
</evidence>
<organism evidence="9 10">
    <name type="scientific">Thermaerobacter subterraneus DSM 13965</name>
    <dbReference type="NCBI Taxonomy" id="867903"/>
    <lineage>
        <taxon>Bacteria</taxon>
        <taxon>Bacillati</taxon>
        <taxon>Bacillota</taxon>
        <taxon>Clostridia</taxon>
        <taxon>Eubacteriales</taxon>
        <taxon>Clostridiales Family XVII. Incertae Sedis</taxon>
        <taxon>Thermaerobacter</taxon>
    </lineage>
</organism>
<keyword evidence="3" id="KW-0731">Sigma factor</keyword>
<evidence type="ECO:0000256" key="6">
    <source>
        <dbReference type="SAM" id="MobiDB-lite"/>
    </source>
</evidence>
<dbReference type="SUPFAM" id="SSF88946">
    <property type="entry name" value="Sigma2 domain of RNA polymerase sigma factors"/>
    <property type="match status" value="1"/>
</dbReference>
<evidence type="ECO:0000313" key="10">
    <source>
        <dbReference type="Proteomes" id="UP000005710"/>
    </source>
</evidence>
<comment type="similarity">
    <text evidence="1">Belongs to the sigma-70 factor family. ECF subfamily.</text>
</comment>
<reference evidence="9" key="2">
    <citation type="submission" date="2012-10" db="EMBL/GenBank/DDBJ databases">
        <title>Improved high-quality draft of Thermaerobacter subterraneus C21, DSM 13965.</title>
        <authorList>
            <consortium name="DOE Joint Genome Institute"/>
            <person name="Eisen J."/>
            <person name="Huntemann M."/>
            <person name="Wei C.-L."/>
            <person name="Han J."/>
            <person name="Detter J.C."/>
            <person name="Han C."/>
            <person name="Tapia R."/>
            <person name="Chen A."/>
            <person name="Kyrpides N."/>
            <person name="Mavromatis K."/>
            <person name="Markowitz V."/>
            <person name="Szeto E."/>
            <person name="Ivanova N."/>
            <person name="Mikhailova N."/>
            <person name="Ovchinnikova G."/>
            <person name="Pagani I."/>
            <person name="Pati A."/>
            <person name="Goodwin L."/>
            <person name="Nordberg H.P."/>
            <person name="Cantor M.N."/>
            <person name="Hua S.X."/>
            <person name="Woyke T."/>
            <person name="Eisen J."/>
            <person name="Klenk H.-P."/>
        </authorList>
    </citation>
    <scope>NUCLEOTIDE SEQUENCE [LARGE SCALE GENOMIC DNA]</scope>
    <source>
        <strain evidence="9">DSM 13965</strain>
    </source>
</reference>
<dbReference type="PANTHER" id="PTHR43133">
    <property type="entry name" value="RNA POLYMERASE ECF-TYPE SIGMA FACTO"/>
    <property type="match status" value="1"/>
</dbReference>
<evidence type="ECO:0000259" key="8">
    <source>
        <dbReference type="Pfam" id="PF08281"/>
    </source>
</evidence>
<keyword evidence="4" id="KW-0238">DNA-binding</keyword>
<sequence length="277" mass="29931">MASSEGVTESPEGVTHAQDPTACPDGAGPTPVAPTPAATVPAGLTDDFPPDLVDRIRRGDPDAVAEMVRRLGESVLYLARLILGPAGTDADAEEVAADALVAAWQRAAEFDPARGRFRTWVFMLLKYAPLDRRRQLKREPRRRSGWLHRAGAGPGRRPGPASHAGGPAWSSLDEGLPSGGHALVSPADPAELVAARDEAVRLRMALESLSPAERDLLIRRYWMEEPIERMAREAGISRNAMDSRLWRARQALRKALVERAPAAGRRPASADRKGDPT</sequence>
<dbReference type="InterPro" id="IPR039425">
    <property type="entry name" value="RNA_pol_sigma-70-like"/>
</dbReference>
<dbReference type="Proteomes" id="UP000005710">
    <property type="component" value="Unassembled WGS sequence"/>
</dbReference>
<dbReference type="InterPro" id="IPR013249">
    <property type="entry name" value="RNA_pol_sigma70_r4_t2"/>
</dbReference>
<keyword evidence="10" id="KW-1185">Reference proteome</keyword>
<dbReference type="AlphaFoldDB" id="K6PR27"/>
<dbReference type="SUPFAM" id="SSF88659">
    <property type="entry name" value="Sigma3 and sigma4 domains of RNA polymerase sigma factors"/>
    <property type="match status" value="1"/>
</dbReference>
<dbReference type="NCBIfam" id="TIGR02937">
    <property type="entry name" value="sigma70-ECF"/>
    <property type="match status" value="1"/>
</dbReference>
<feature type="compositionally biased region" description="Low complexity" evidence="6">
    <location>
        <begin position="158"/>
        <end position="168"/>
    </location>
</feature>
<dbReference type="Pfam" id="PF08281">
    <property type="entry name" value="Sigma70_r4_2"/>
    <property type="match status" value="1"/>
</dbReference>
<feature type="domain" description="RNA polymerase sigma factor 70 region 4 type 2" evidence="8">
    <location>
        <begin position="201"/>
        <end position="252"/>
    </location>
</feature>
<dbReference type="PANTHER" id="PTHR43133:SF8">
    <property type="entry name" value="RNA POLYMERASE SIGMA FACTOR HI_1459-RELATED"/>
    <property type="match status" value="1"/>
</dbReference>
<gene>
    <name evidence="9" type="ORF">ThesuDRAFT_01149</name>
</gene>
<dbReference type="Gene3D" id="1.10.1740.10">
    <property type="match status" value="1"/>
</dbReference>
<dbReference type="STRING" id="867903.ThesuDRAFT_01149"/>
<dbReference type="Gene3D" id="1.10.10.10">
    <property type="entry name" value="Winged helix-like DNA-binding domain superfamily/Winged helix DNA-binding domain"/>
    <property type="match status" value="1"/>
</dbReference>
<feature type="domain" description="RNA polymerase sigma-70 region 2" evidence="7">
    <location>
        <begin position="67"/>
        <end position="138"/>
    </location>
</feature>
<feature type="compositionally biased region" description="Basic and acidic residues" evidence="6">
    <location>
        <begin position="268"/>
        <end position="277"/>
    </location>
</feature>
<protein>
    <submittedName>
        <fullName evidence="9">RNA polymerase sigma factor, sigma-70 family</fullName>
    </submittedName>
</protein>
<dbReference type="GO" id="GO:0003677">
    <property type="term" value="F:DNA binding"/>
    <property type="evidence" value="ECO:0007669"/>
    <property type="project" value="UniProtKB-KW"/>
</dbReference>
<dbReference type="InterPro" id="IPR013324">
    <property type="entry name" value="RNA_pol_sigma_r3/r4-like"/>
</dbReference>
<dbReference type="InterPro" id="IPR036388">
    <property type="entry name" value="WH-like_DNA-bd_sf"/>
</dbReference>
<dbReference type="Pfam" id="PF04542">
    <property type="entry name" value="Sigma70_r2"/>
    <property type="match status" value="1"/>
</dbReference>
<keyword evidence="5" id="KW-0804">Transcription</keyword>
<dbReference type="InterPro" id="IPR007627">
    <property type="entry name" value="RNA_pol_sigma70_r2"/>
</dbReference>
<dbReference type="GO" id="GO:0016987">
    <property type="term" value="F:sigma factor activity"/>
    <property type="evidence" value="ECO:0007669"/>
    <property type="project" value="UniProtKB-KW"/>
</dbReference>
<evidence type="ECO:0000256" key="3">
    <source>
        <dbReference type="ARBA" id="ARBA00023082"/>
    </source>
</evidence>
<evidence type="ECO:0000256" key="5">
    <source>
        <dbReference type="ARBA" id="ARBA00023163"/>
    </source>
</evidence>
<feature type="region of interest" description="Disordered" evidence="6">
    <location>
        <begin position="1"/>
        <end position="48"/>
    </location>
</feature>
<dbReference type="InterPro" id="IPR014284">
    <property type="entry name" value="RNA_pol_sigma-70_dom"/>
</dbReference>
<comment type="caution">
    <text evidence="9">The sequence shown here is derived from an EMBL/GenBank/DDBJ whole genome shotgun (WGS) entry which is preliminary data.</text>
</comment>